<dbReference type="PANTHER" id="PTHR48086:SF7">
    <property type="entry name" value="SODIUM-SOLUTE SYMPORTER-RELATED"/>
    <property type="match status" value="1"/>
</dbReference>
<dbReference type="GO" id="GO:0022857">
    <property type="term" value="F:transmembrane transporter activity"/>
    <property type="evidence" value="ECO:0007669"/>
    <property type="project" value="InterPro"/>
</dbReference>
<evidence type="ECO:0000313" key="9">
    <source>
        <dbReference type="EMBL" id="MCK0088546.1"/>
    </source>
</evidence>
<feature type="transmembrane region" description="Helical" evidence="8">
    <location>
        <begin position="352"/>
        <end position="369"/>
    </location>
</feature>
<dbReference type="CDD" id="cd10322">
    <property type="entry name" value="SLC5sbd"/>
    <property type="match status" value="1"/>
</dbReference>
<dbReference type="AlphaFoldDB" id="A0AAW5F9M9"/>
<dbReference type="InterPro" id="IPR038377">
    <property type="entry name" value="Na/Glc_symporter_sf"/>
</dbReference>
<evidence type="ECO:0000256" key="4">
    <source>
        <dbReference type="ARBA" id="ARBA00022692"/>
    </source>
</evidence>
<keyword evidence="3" id="KW-0813">Transport</keyword>
<evidence type="ECO:0000256" key="6">
    <source>
        <dbReference type="ARBA" id="ARBA00023136"/>
    </source>
</evidence>
<keyword evidence="4 8" id="KW-0812">Transmembrane</keyword>
<feature type="transmembrane region" description="Helical" evidence="8">
    <location>
        <begin position="303"/>
        <end position="332"/>
    </location>
</feature>
<feature type="transmembrane region" description="Helical" evidence="8">
    <location>
        <begin position="406"/>
        <end position="423"/>
    </location>
</feature>
<dbReference type="Pfam" id="PF00474">
    <property type="entry name" value="SSF"/>
    <property type="match status" value="1"/>
</dbReference>
<gene>
    <name evidence="9" type="ORF">K5I21_22335</name>
</gene>
<feature type="transmembrane region" description="Helical" evidence="8">
    <location>
        <begin position="215"/>
        <end position="237"/>
    </location>
</feature>
<protein>
    <submittedName>
        <fullName evidence="9">Sodium:solute symporter family protein</fullName>
    </submittedName>
</protein>
<dbReference type="RefSeq" id="WP_003503843.1">
    <property type="nucleotide sequence ID" value="NZ_BAABZD010000005.1"/>
</dbReference>
<accession>A0AAW5F9M9</accession>
<evidence type="ECO:0000256" key="2">
    <source>
        <dbReference type="ARBA" id="ARBA00006434"/>
    </source>
</evidence>
<feature type="transmembrane region" description="Helical" evidence="8">
    <location>
        <begin position="381"/>
        <end position="399"/>
    </location>
</feature>
<comment type="caution">
    <text evidence="9">The sequence shown here is derived from an EMBL/GenBank/DDBJ whole genome shotgun (WGS) entry which is preliminary data.</text>
</comment>
<feature type="transmembrane region" description="Helical" evidence="8">
    <location>
        <begin position="258"/>
        <end position="283"/>
    </location>
</feature>
<keyword evidence="5 8" id="KW-1133">Transmembrane helix</keyword>
<dbReference type="EMBL" id="JAINVB010000001">
    <property type="protein sequence ID" value="MCK0088546.1"/>
    <property type="molecule type" value="Genomic_DNA"/>
</dbReference>
<sequence>MTTPSIVILILLSYGTAMLLISRRASRRIRSFQDTIAAPGQTSLFLLAGSAIGGQIGSGFVIGGAEYGARYGIAGAWYGIGCGLSYFITAALCRFIRTHHYVSPADYFARRYSGHATRMIYTAASISCSVSLLAGQLLAGRAIFLTLGLPAQWGVVLTAVIALVYSNAAGLWGSMAVSSIQSVIIFIGMSTALFLMMSAPGPGVLAAALPASSFHLAPFGAEFLVSMTAPIVLASSVNQISFQSAASAKSLKSARGGYLLAGLTLIPVAFIPPLLGMYGRALFPGIPAENVFSSLLLTRLPTAVAAVILAAVICAVVSSCNSAYIAVAANFVHDIYLGMVNPGADSRTCRRLMLLADMAVCCIGILLALKMNDIIRVLSMGYSLMASGCLVPFLGGVIWKKGTSRGALYSAFAGMAVSLAASLELIRLPYASISSILISAAVYAAVSLLAPEKNG</sequence>
<feature type="transmembrane region" description="Helical" evidence="8">
    <location>
        <begin position="118"/>
        <end position="139"/>
    </location>
</feature>
<evidence type="ECO:0000256" key="8">
    <source>
        <dbReference type="SAM" id="Phobius"/>
    </source>
</evidence>
<evidence type="ECO:0000256" key="7">
    <source>
        <dbReference type="RuleBase" id="RU362091"/>
    </source>
</evidence>
<dbReference type="PROSITE" id="PS50283">
    <property type="entry name" value="NA_SOLUT_SYMP_3"/>
    <property type="match status" value="1"/>
</dbReference>
<feature type="transmembrane region" description="Helical" evidence="8">
    <location>
        <begin position="151"/>
        <end position="172"/>
    </location>
</feature>
<evidence type="ECO:0000256" key="1">
    <source>
        <dbReference type="ARBA" id="ARBA00004141"/>
    </source>
</evidence>
<feature type="transmembrane region" description="Helical" evidence="8">
    <location>
        <begin position="77"/>
        <end position="97"/>
    </location>
</feature>
<dbReference type="InterPro" id="IPR050277">
    <property type="entry name" value="Sodium:Solute_Symporter"/>
</dbReference>
<feature type="transmembrane region" description="Helical" evidence="8">
    <location>
        <begin position="44"/>
        <end position="65"/>
    </location>
</feature>
<dbReference type="Gene3D" id="1.20.1730.10">
    <property type="entry name" value="Sodium/glucose cotransporter"/>
    <property type="match status" value="1"/>
</dbReference>
<comment type="subcellular location">
    <subcellularLocation>
        <location evidence="1">Membrane</location>
        <topology evidence="1">Multi-pass membrane protein</topology>
    </subcellularLocation>
</comment>
<dbReference type="InterPro" id="IPR001734">
    <property type="entry name" value="Na/solute_symporter"/>
</dbReference>
<evidence type="ECO:0000256" key="3">
    <source>
        <dbReference type="ARBA" id="ARBA00022448"/>
    </source>
</evidence>
<dbReference type="Proteomes" id="UP001203136">
    <property type="component" value="Unassembled WGS sequence"/>
</dbReference>
<proteinExistence type="inferred from homology"/>
<name>A0AAW5F9M9_CLOSY</name>
<feature type="transmembrane region" description="Helical" evidence="8">
    <location>
        <begin position="429"/>
        <end position="450"/>
    </location>
</feature>
<comment type="similarity">
    <text evidence="2 7">Belongs to the sodium:solute symporter (SSF) (TC 2.A.21) family.</text>
</comment>
<organism evidence="9 10">
    <name type="scientific">Clostridium symbiosum</name>
    <name type="common">Bacteroides symbiosus</name>
    <dbReference type="NCBI Taxonomy" id="1512"/>
    <lineage>
        <taxon>Bacteria</taxon>
        <taxon>Bacillati</taxon>
        <taxon>Bacillota</taxon>
        <taxon>Clostridia</taxon>
        <taxon>Lachnospirales</taxon>
        <taxon>Lachnospiraceae</taxon>
        <taxon>Otoolea</taxon>
    </lineage>
</organism>
<feature type="transmembrane region" description="Helical" evidence="8">
    <location>
        <begin position="184"/>
        <end position="209"/>
    </location>
</feature>
<dbReference type="PANTHER" id="PTHR48086">
    <property type="entry name" value="SODIUM/PROLINE SYMPORTER-RELATED"/>
    <property type="match status" value="1"/>
</dbReference>
<evidence type="ECO:0000313" key="10">
    <source>
        <dbReference type="Proteomes" id="UP001203136"/>
    </source>
</evidence>
<keyword evidence="6 8" id="KW-0472">Membrane</keyword>
<reference evidence="9" key="1">
    <citation type="journal article" date="2022" name="Cell Host Microbe">
        <title>Colonization of the live biotherapeutic product VE303 and modulation of the microbiota and metabolites in healthy volunteers.</title>
        <authorList>
            <person name="Dsouza M."/>
            <person name="Menon R."/>
            <person name="Crossette E."/>
            <person name="Bhattarai S.K."/>
            <person name="Schneider J."/>
            <person name="Kim Y.G."/>
            <person name="Reddy S."/>
            <person name="Caballero S."/>
            <person name="Felix C."/>
            <person name="Cornacchione L."/>
            <person name="Hendrickson J."/>
            <person name="Watson A.R."/>
            <person name="Minot S.S."/>
            <person name="Greenfield N."/>
            <person name="Schopf L."/>
            <person name="Szabady R."/>
            <person name="Patarroyo J."/>
            <person name="Smith W."/>
            <person name="Harrison P."/>
            <person name="Kuijper E.J."/>
            <person name="Kelly C.P."/>
            <person name="Olle B."/>
            <person name="Bobilev D."/>
            <person name="Silber J.L."/>
            <person name="Bucci V."/>
            <person name="Roberts B."/>
            <person name="Faith J."/>
            <person name="Norman J.M."/>
        </authorList>
    </citation>
    <scope>NUCLEOTIDE SEQUENCE</scope>
    <source>
        <strain evidence="9">VE303-04</strain>
    </source>
</reference>
<evidence type="ECO:0000256" key="5">
    <source>
        <dbReference type="ARBA" id="ARBA00022989"/>
    </source>
</evidence>
<feature type="transmembrane region" description="Helical" evidence="8">
    <location>
        <begin position="6"/>
        <end position="23"/>
    </location>
</feature>
<dbReference type="GO" id="GO:0005886">
    <property type="term" value="C:plasma membrane"/>
    <property type="evidence" value="ECO:0007669"/>
    <property type="project" value="TreeGrafter"/>
</dbReference>